<dbReference type="PROSITE" id="PS50989">
    <property type="entry name" value="COA_CT_CTER"/>
    <property type="match status" value="1"/>
</dbReference>
<dbReference type="PROSITE" id="PS50980">
    <property type="entry name" value="COA_CT_NTER"/>
    <property type="match status" value="1"/>
</dbReference>
<dbReference type="GO" id="GO:0004658">
    <property type="term" value="F:propionyl-CoA carboxylase activity"/>
    <property type="evidence" value="ECO:0007669"/>
    <property type="project" value="TreeGrafter"/>
</dbReference>
<name>A0A0M4ML64_9ACTN</name>
<evidence type="ECO:0000313" key="8">
    <source>
        <dbReference type="Proteomes" id="UP000324288"/>
    </source>
</evidence>
<feature type="region of interest" description="Disordered" evidence="2">
    <location>
        <begin position="13"/>
        <end position="40"/>
    </location>
</feature>
<dbReference type="PANTHER" id="PTHR43842">
    <property type="entry name" value="PROPIONYL-COA CARBOXYLASE BETA CHAIN"/>
    <property type="match status" value="1"/>
</dbReference>
<sequence>MSMTTAEKLADLRVKMAQSEDPGSERSKAKRTALGRTTPRQRIDSLLDKGSFVEMGRLAKMPGNPMNPYGDGVVTGHGTIDGRPVVVYAHDNTVFGGSVGEAFGKKVCAAMDLAIKIGCPVIGINDSGGARVQDAVTSLAMYSEIGRRQYPLSGLSPQISIMLGKCAGGAVYAPVTTDFVVATKDSYMFVTGPDVIRSVTGEDITIEELGSAEKQMEYGNVNYVAEDEYEAFSYVRRLLSFLPTSSNDPAPLGRTGLEPEVTDSDLSLNTIIPDSDNASYDVMDVLVKIFDDGDVLEVTPGYGANVVTAFARVDGRPVGVIANQPKVLSGCLDARAAEKAARHVALCNAYNIPIVFVVDVPGFLPGFEEEKNGVIHRGAKFLAAIVGADVPKVTVVLRKAYGGGYAVMGSKNLGTDINFAWPTARIAVMGAEGAVDLLKRREIEAAGPEEGAKIRQQFIDMYNTFMATPYIAAERGYIDAVIEPADTRLMLRKAFAQLRDKELLTPHRKHEVPLL</sequence>
<dbReference type="Proteomes" id="UP000324288">
    <property type="component" value="Chromosome"/>
</dbReference>
<dbReference type="OrthoDB" id="9803706at2"/>
<dbReference type="EMBL" id="CP012390">
    <property type="protein sequence ID" value="ALE18966.1"/>
    <property type="molecule type" value="Genomic_DNA"/>
</dbReference>
<dbReference type="Gene3D" id="3.90.226.10">
    <property type="entry name" value="2-enoyl-CoA Hydratase, Chain A, domain 1"/>
    <property type="match status" value="2"/>
</dbReference>
<evidence type="ECO:0000313" key="5">
    <source>
        <dbReference type="EMBL" id="ALE18966.1"/>
    </source>
</evidence>
<dbReference type="PANTHER" id="PTHR43842:SF2">
    <property type="entry name" value="PROPIONYL-COA CARBOXYLASE BETA CHAIN, MITOCHONDRIAL"/>
    <property type="match status" value="1"/>
</dbReference>
<comment type="similarity">
    <text evidence="1">Belongs to the AccD/PCCB family.</text>
</comment>
<dbReference type="InterPro" id="IPR011763">
    <property type="entry name" value="COA_CT_C"/>
</dbReference>
<dbReference type="InterPro" id="IPR011762">
    <property type="entry name" value="COA_CT_N"/>
</dbReference>
<dbReference type="Proteomes" id="UP000068137">
    <property type="component" value="Chromosome"/>
</dbReference>
<reference evidence="5 7" key="1">
    <citation type="journal article" date="2015" name="Genome Announc.">
        <title>Complete Genome Sequences for Two Strains of a Novel Fastidious, Partially Acid-Fast, Gram-Positive Corynebacterineae Bacterium, Derived from Human Clinical Samples.</title>
        <authorList>
            <person name="Nicholson A.C."/>
            <person name="Bell M."/>
            <person name="Humrighouse B.W."/>
            <person name="McQuiston J.R."/>
        </authorList>
    </citation>
    <scope>NUCLEOTIDE SEQUENCE [LARGE SCALE GENOMIC DNA]</scope>
    <source>
        <strain evidence="5 7">X1698</strain>
    </source>
</reference>
<evidence type="ECO:0000313" key="7">
    <source>
        <dbReference type="Proteomes" id="UP000068137"/>
    </source>
</evidence>
<keyword evidence="8" id="KW-1185">Reference proteome</keyword>
<evidence type="ECO:0000313" key="6">
    <source>
        <dbReference type="EMBL" id="VHO00485.1"/>
    </source>
</evidence>
<organism evidence="5 7">
    <name type="scientific">Lawsonella clevelandensis</name>
    <dbReference type="NCBI Taxonomy" id="1528099"/>
    <lineage>
        <taxon>Bacteria</taxon>
        <taxon>Bacillati</taxon>
        <taxon>Actinomycetota</taxon>
        <taxon>Actinomycetes</taxon>
        <taxon>Mycobacteriales</taxon>
        <taxon>Lawsonellaceae</taxon>
        <taxon>Lawsonella</taxon>
    </lineage>
</organism>
<dbReference type="Pfam" id="PF01039">
    <property type="entry name" value="Carboxyl_trans"/>
    <property type="match status" value="1"/>
</dbReference>
<gene>
    <name evidence="6" type="primary">accD5_1</name>
    <name evidence="5" type="ORF">AL705_04145</name>
    <name evidence="6" type="ORF">LC603019_00778</name>
</gene>
<dbReference type="EMBL" id="LR584267">
    <property type="protein sequence ID" value="VHO00485.1"/>
    <property type="molecule type" value="Genomic_DNA"/>
</dbReference>
<reference evidence="5" key="2">
    <citation type="journal article" date="2016" name="Int. J. Syst. Evol. Microbiol.">
        <title>Lawsonella clevelandensis gen. nov., sp. nov., a new member of the suborder Corynebacterineae isolated from human abscesses.</title>
        <authorList>
            <person name="Bell M.E."/>
            <person name="Bernard K.A."/>
            <person name="Harrington S.M."/>
            <person name="Patel N.B."/>
            <person name="Tucker T.A."/>
            <person name="Metcalfe M.G."/>
            <person name="McQuiston J.R."/>
        </authorList>
    </citation>
    <scope>NUCLEOTIDE SEQUENCE</scope>
    <source>
        <strain evidence="5">X1698</strain>
    </source>
</reference>
<dbReference type="SUPFAM" id="SSF52096">
    <property type="entry name" value="ClpP/crotonase"/>
    <property type="match status" value="2"/>
</dbReference>
<keyword evidence="5" id="KW-0808">Transferase</keyword>
<evidence type="ECO:0000259" key="4">
    <source>
        <dbReference type="PROSITE" id="PS50989"/>
    </source>
</evidence>
<dbReference type="RefSeq" id="WP_053961935.1">
    <property type="nucleotide sequence ID" value="NZ_CAJPTR010000023.1"/>
</dbReference>
<feature type="domain" description="CoA carboxyltransferase N-terminal" evidence="3">
    <location>
        <begin position="3"/>
        <end position="254"/>
    </location>
</feature>
<accession>A0A0M4ML64</accession>
<dbReference type="GO" id="GO:0009317">
    <property type="term" value="C:acetyl-CoA carboxylase complex"/>
    <property type="evidence" value="ECO:0007669"/>
    <property type="project" value="TreeGrafter"/>
</dbReference>
<dbReference type="STRING" id="1528099.AL705_04145"/>
<evidence type="ECO:0000256" key="2">
    <source>
        <dbReference type="SAM" id="MobiDB-lite"/>
    </source>
</evidence>
<dbReference type="InterPro" id="IPR029045">
    <property type="entry name" value="ClpP/crotonase-like_dom_sf"/>
</dbReference>
<dbReference type="GO" id="GO:0016740">
    <property type="term" value="F:transferase activity"/>
    <property type="evidence" value="ECO:0007669"/>
    <property type="project" value="UniProtKB-KW"/>
</dbReference>
<dbReference type="InterPro" id="IPR051047">
    <property type="entry name" value="AccD/PCCB"/>
</dbReference>
<dbReference type="GeneID" id="84894755"/>
<dbReference type="InterPro" id="IPR034733">
    <property type="entry name" value="AcCoA_carboxyl_beta"/>
</dbReference>
<evidence type="ECO:0000259" key="3">
    <source>
        <dbReference type="PROSITE" id="PS50980"/>
    </source>
</evidence>
<dbReference type="PATRIC" id="fig|1528099.3.peg.783"/>
<dbReference type="KEGG" id="cbq:AL705_04145"/>
<reference evidence="6 8" key="3">
    <citation type="submission" date="2019-04" db="EMBL/GenBank/DDBJ databases">
        <authorList>
            <person name="Seth-Smith MB H."/>
            <person name="Seth-Smith H."/>
        </authorList>
    </citation>
    <scope>NUCLEOTIDE SEQUENCE [LARGE SCALE GENOMIC DNA]</scope>
    <source>
        <strain evidence="6">USB-603019</strain>
    </source>
</reference>
<proteinExistence type="inferred from homology"/>
<feature type="domain" description="CoA carboxyltransferase C-terminal" evidence="4">
    <location>
        <begin position="263"/>
        <end position="509"/>
    </location>
</feature>
<evidence type="ECO:0000256" key="1">
    <source>
        <dbReference type="ARBA" id="ARBA00006102"/>
    </source>
</evidence>
<protein>
    <submittedName>
        <fullName evidence="5">Methylmalonyl-CoA carboxyltransferase</fullName>
    </submittedName>
    <submittedName>
        <fullName evidence="6">Putative propionyl-CoA carboxylase beta chain 5</fullName>
    </submittedName>
</protein>
<dbReference type="AlphaFoldDB" id="A0A0M4ML64"/>